<feature type="compositionally biased region" description="Basic residues" evidence="1">
    <location>
        <begin position="181"/>
        <end position="198"/>
    </location>
</feature>
<dbReference type="OrthoDB" id="5390672at2759"/>
<sequence>MADLLTGPIREGNRGGHGLFRWENVKEDKYRENYLGHSLRAPVGRWQKGRDLTWYAKGKKEAETISRDARAEEIRKIKEAEKDALAEALGFEVEKKNTSSATAQEIATAIHRTDKEAEVSAIDTAMSQANPAEGLGFRTKAARHHSPQSMERSTLNKEKYGKGFDTYSYESIQGQNQRDSRRSKRDRTPHSRHYRRRERSRERSPGYHGHELRRGICDGNSRFGAKICTRNDLYDMIAWEVKKRDFLVKIR</sequence>
<dbReference type="RefSeq" id="XP_018228977.1">
    <property type="nucleotide sequence ID" value="XM_018374755.1"/>
</dbReference>
<name>A0A0W4ZJT6_PNEJ7</name>
<dbReference type="VEuPathDB" id="FungiDB:T551_02492"/>
<accession>A0A0W4ZJT6</accession>
<dbReference type="eggNOG" id="KOG4520">
    <property type="taxonomic scope" value="Eukaryota"/>
</dbReference>
<keyword evidence="4" id="KW-1185">Reference proteome</keyword>
<protein>
    <recommendedName>
        <fullName evidence="2">Multiple myeloma tumor-associated protein 2-like N-terminal domain-containing protein</fullName>
    </recommendedName>
</protein>
<dbReference type="GeneID" id="28941010"/>
<dbReference type="InterPro" id="IPR039207">
    <property type="entry name" value="MMTAG2-like"/>
</dbReference>
<dbReference type="Pfam" id="PF10159">
    <property type="entry name" value="MMtag"/>
    <property type="match status" value="1"/>
</dbReference>
<dbReference type="PANTHER" id="PTHR14580">
    <property type="entry name" value="MULTIPLE MYELOMA TUMOR-ASSOCIATED PROTEIN 2 FAMILY MEMBER"/>
    <property type="match status" value="1"/>
</dbReference>
<evidence type="ECO:0000259" key="2">
    <source>
        <dbReference type="Pfam" id="PF10159"/>
    </source>
</evidence>
<dbReference type="AlphaFoldDB" id="A0A0W4ZJT6"/>
<feature type="compositionally biased region" description="Polar residues" evidence="1">
    <location>
        <begin position="168"/>
        <end position="177"/>
    </location>
</feature>
<feature type="region of interest" description="Disordered" evidence="1">
    <location>
        <begin position="168"/>
        <end position="215"/>
    </location>
</feature>
<dbReference type="PANTHER" id="PTHR14580:SF0">
    <property type="entry name" value="MULTIPLE MYELOMA TUMOR-ASSOCIATED PROTEIN 2"/>
    <property type="match status" value="1"/>
</dbReference>
<proteinExistence type="predicted"/>
<organism evidence="3 4">
    <name type="scientific">Pneumocystis jirovecii (strain RU7)</name>
    <name type="common">Human pneumocystis pneumonia agent</name>
    <dbReference type="NCBI Taxonomy" id="1408657"/>
    <lineage>
        <taxon>Eukaryota</taxon>
        <taxon>Fungi</taxon>
        <taxon>Dikarya</taxon>
        <taxon>Ascomycota</taxon>
        <taxon>Taphrinomycotina</taxon>
        <taxon>Pneumocystomycetes</taxon>
        <taxon>Pneumocystaceae</taxon>
        <taxon>Pneumocystis</taxon>
    </lineage>
</organism>
<feature type="domain" description="Multiple myeloma tumor-associated protein 2-like N-terminal" evidence="2">
    <location>
        <begin position="12"/>
        <end position="90"/>
    </location>
</feature>
<dbReference type="InterPro" id="IPR019315">
    <property type="entry name" value="MMTA2_N"/>
</dbReference>
<evidence type="ECO:0000313" key="3">
    <source>
        <dbReference type="EMBL" id="KTW28642.1"/>
    </source>
</evidence>
<evidence type="ECO:0000313" key="4">
    <source>
        <dbReference type="Proteomes" id="UP000053447"/>
    </source>
</evidence>
<reference evidence="4" key="1">
    <citation type="journal article" date="2016" name="Nat. Commun.">
        <title>Genome analysis of three Pneumocystis species reveals adaptation mechanisms to life exclusively in mammalian hosts.</title>
        <authorList>
            <person name="Ma L."/>
            <person name="Chen Z."/>
            <person name="Huang D.W."/>
            <person name="Kutty G."/>
            <person name="Ishihara M."/>
            <person name="Wang H."/>
            <person name="Abouelleil A."/>
            <person name="Bishop L."/>
            <person name="Davey E."/>
            <person name="Deng R."/>
            <person name="Deng X."/>
            <person name="Fan L."/>
            <person name="Fantoni G."/>
            <person name="Fitzgerald M."/>
            <person name="Gogineni E."/>
            <person name="Goldberg J.M."/>
            <person name="Handley G."/>
            <person name="Hu X."/>
            <person name="Huber C."/>
            <person name="Jiao X."/>
            <person name="Jones K."/>
            <person name="Levin J.Z."/>
            <person name="Liu Y."/>
            <person name="Macdonald P."/>
            <person name="Melnikov A."/>
            <person name="Raley C."/>
            <person name="Sassi M."/>
            <person name="Sherman B.T."/>
            <person name="Song X."/>
            <person name="Sykes S."/>
            <person name="Tran B."/>
            <person name="Walsh L."/>
            <person name="Xia Y."/>
            <person name="Yang J."/>
            <person name="Young S."/>
            <person name="Zeng Q."/>
            <person name="Zheng X."/>
            <person name="Stephens R."/>
            <person name="Nusbaum C."/>
            <person name="Birren B.W."/>
            <person name="Azadi P."/>
            <person name="Lempicki R.A."/>
            <person name="Cuomo C.A."/>
            <person name="Kovacs J.A."/>
        </authorList>
    </citation>
    <scope>NUCLEOTIDE SEQUENCE [LARGE SCALE GENOMIC DNA]</scope>
    <source>
        <strain evidence="4">RU7</strain>
    </source>
</reference>
<feature type="compositionally biased region" description="Basic and acidic residues" evidence="1">
    <location>
        <begin position="199"/>
        <end position="215"/>
    </location>
</feature>
<dbReference type="STRING" id="1408657.A0A0W4ZJT6"/>
<evidence type="ECO:0000256" key="1">
    <source>
        <dbReference type="SAM" id="MobiDB-lite"/>
    </source>
</evidence>
<dbReference type="EMBL" id="LFWA01000011">
    <property type="protein sequence ID" value="KTW28642.1"/>
    <property type="molecule type" value="Genomic_DNA"/>
</dbReference>
<dbReference type="Proteomes" id="UP000053447">
    <property type="component" value="Unassembled WGS sequence"/>
</dbReference>
<gene>
    <name evidence="3" type="ORF">T551_02492</name>
</gene>
<comment type="caution">
    <text evidence="3">The sequence shown here is derived from an EMBL/GenBank/DDBJ whole genome shotgun (WGS) entry which is preliminary data.</text>
</comment>